<dbReference type="Proteomes" id="UP001530400">
    <property type="component" value="Unassembled WGS sequence"/>
</dbReference>
<evidence type="ECO:0008006" key="4">
    <source>
        <dbReference type="Google" id="ProtNLM"/>
    </source>
</evidence>
<feature type="region of interest" description="Disordered" evidence="1">
    <location>
        <begin position="48"/>
        <end position="67"/>
    </location>
</feature>
<sequence>MAKPQHGAAAEVLSPLDSIAAARKIWLTATSSDELEYVESLYMEALTSKPQEDTSDEPSKKRQKLYSKLSREDYRQASEKLALLLCQSGRYKKAKKPLSKLGFICRLAEKVLDYPTTNDPTSPKSIASKTAPCQIIDGFLSQTEMQKLISIFASPSANYWTSHKYLIEPPSPYFSYVIPLDEKRNGYEIDTDKFGFIGSLIKKLISCPILVKKFTSISETKYVEMWAHNRPHASGHQMHFDMNDDGSDDSTYSCTAGGPSLVTNQTLESDHLATRGWLSHPKPKRLVAFDGRYLHGVIPGKGVSAKDSRRVTLMLAFWKDLKVRRGLGPGSARPFPINGSNKMIPEWAKTLTEPSETSDSGASENPYKNCTETVPLGLDVVYETLDGKPWKKSKGMPSYDEVFQGF</sequence>
<gene>
    <name evidence="2" type="ORF">ACHAWO_008265</name>
</gene>
<dbReference type="EMBL" id="JALLPJ020001383">
    <property type="protein sequence ID" value="KAL3766591.1"/>
    <property type="molecule type" value="Genomic_DNA"/>
</dbReference>
<dbReference type="AlphaFoldDB" id="A0ABD3MRG0"/>
<evidence type="ECO:0000313" key="2">
    <source>
        <dbReference type="EMBL" id="KAL3766591.1"/>
    </source>
</evidence>
<keyword evidence="3" id="KW-1185">Reference proteome</keyword>
<protein>
    <recommendedName>
        <fullName evidence="4">Fe2OG dioxygenase domain-containing protein</fullName>
    </recommendedName>
</protein>
<proteinExistence type="predicted"/>
<organism evidence="2 3">
    <name type="scientific">Cyclotella atomus</name>
    <dbReference type="NCBI Taxonomy" id="382360"/>
    <lineage>
        <taxon>Eukaryota</taxon>
        <taxon>Sar</taxon>
        <taxon>Stramenopiles</taxon>
        <taxon>Ochrophyta</taxon>
        <taxon>Bacillariophyta</taxon>
        <taxon>Coscinodiscophyceae</taxon>
        <taxon>Thalassiosirophycidae</taxon>
        <taxon>Stephanodiscales</taxon>
        <taxon>Stephanodiscaceae</taxon>
        <taxon>Cyclotella</taxon>
    </lineage>
</organism>
<evidence type="ECO:0000313" key="3">
    <source>
        <dbReference type="Proteomes" id="UP001530400"/>
    </source>
</evidence>
<evidence type="ECO:0000256" key="1">
    <source>
        <dbReference type="SAM" id="MobiDB-lite"/>
    </source>
</evidence>
<accession>A0ABD3MRG0</accession>
<name>A0ABD3MRG0_9STRA</name>
<reference evidence="2 3" key="1">
    <citation type="submission" date="2024-10" db="EMBL/GenBank/DDBJ databases">
        <title>Updated reference genomes for cyclostephanoid diatoms.</title>
        <authorList>
            <person name="Roberts W.R."/>
            <person name="Alverson A.J."/>
        </authorList>
    </citation>
    <scope>NUCLEOTIDE SEQUENCE [LARGE SCALE GENOMIC DNA]</scope>
    <source>
        <strain evidence="2 3">AJA010-31</strain>
    </source>
</reference>
<comment type="caution">
    <text evidence="2">The sequence shown here is derived from an EMBL/GenBank/DDBJ whole genome shotgun (WGS) entry which is preliminary data.</text>
</comment>